<dbReference type="InterPro" id="IPR035980">
    <property type="entry name" value="Ribosomal_bS6_sf"/>
</dbReference>
<protein>
    <recommendedName>
        <fullName evidence="5 6">Small ribosomal subunit protein bS6</fullName>
    </recommendedName>
</protein>
<dbReference type="HAMAP" id="MF_00360">
    <property type="entry name" value="Ribosomal_bS6"/>
    <property type="match status" value="1"/>
</dbReference>
<evidence type="ECO:0000256" key="1">
    <source>
        <dbReference type="ARBA" id="ARBA00009512"/>
    </source>
</evidence>
<comment type="function">
    <text evidence="4 6">Binds together with bS18 to 16S ribosomal RNA.</text>
</comment>
<feature type="region of interest" description="Disordered" evidence="7">
    <location>
        <begin position="106"/>
        <end position="139"/>
    </location>
</feature>
<dbReference type="NCBIfam" id="TIGR00166">
    <property type="entry name" value="S6"/>
    <property type="match status" value="1"/>
</dbReference>
<dbReference type="EMBL" id="JACPRF010000258">
    <property type="protein sequence ID" value="MBI2876907.1"/>
    <property type="molecule type" value="Genomic_DNA"/>
</dbReference>
<dbReference type="Pfam" id="PF01250">
    <property type="entry name" value="Ribosomal_S6"/>
    <property type="match status" value="1"/>
</dbReference>
<dbReference type="GO" id="GO:0005737">
    <property type="term" value="C:cytoplasm"/>
    <property type="evidence" value="ECO:0007669"/>
    <property type="project" value="UniProtKB-ARBA"/>
</dbReference>
<dbReference type="PANTHER" id="PTHR21011">
    <property type="entry name" value="MITOCHONDRIAL 28S RIBOSOMAL PROTEIN S6"/>
    <property type="match status" value="1"/>
</dbReference>
<comment type="caution">
    <text evidence="8">The sequence shown here is derived from an EMBL/GenBank/DDBJ whole genome shotgun (WGS) entry which is preliminary data.</text>
</comment>
<evidence type="ECO:0000256" key="5">
    <source>
        <dbReference type="ARBA" id="ARBA00035294"/>
    </source>
</evidence>
<dbReference type="GO" id="GO:0006412">
    <property type="term" value="P:translation"/>
    <property type="evidence" value="ECO:0007669"/>
    <property type="project" value="UniProtKB-UniRule"/>
</dbReference>
<dbReference type="InterPro" id="IPR014717">
    <property type="entry name" value="Transl_elong_EF1B/ribsomal_bS6"/>
</dbReference>
<dbReference type="PANTHER" id="PTHR21011:SF1">
    <property type="entry name" value="SMALL RIBOSOMAL SUBUNIT PROTEIN BS6M"/>
    <property type="match status" value="1"/>
</dbReference>
<evidence type="ECO:0000313" key="8">
    <source>
        <dbReference type="EMBL" id="MBI2876907.1"/>
    </source>
</evidence>
<dbReference type="SUPFAM" id="SSF54995">
    <property type="entry name" value="Ribosomal protein S6"/>
    <property type="match status" value="1"/>
</dbReference>
<proteinExistence type="inferred from homology"/>
<dbReference type="CDD" id="cd00473">
    <property type="entry name" value="bS6"/>
    <property type="match status" value="1"/>
</dbReference>
<evidence type="ECO:0000313" key="9">
    <source>
        <dbReference type="Proteomes" id="UP000769766"/>
    </source>
</evidence>
<name>A0A932CQR5_UNCTE</name>
<evidence type="ECO:0000256" key="3">
    <source>
        <dbReference type="ARBA" id="ARBA00023274"/>
    </source>
</evidence>
<dbReference type="InterPro" id="IPR000529">
    <property type="entry name" value="Ribosomal_bS6"/>
</dbReference>
<keyword evidence="3 6" id="KW-0687">Ribonucleoprotein</keyword>
<evidence type="ECO:0000256" key="2">
    <source>
        <dbReference type="ARBA" id="ARBA00022980"/>
    </source>
</evidence>
<accession>A0A932CQR5</accession>
<feature type="compositionally biased region" description="Acidic residues" evidence="7">
    <location>
        <begin position="119"/>
        <end position="139"/>
    </location>
</feature>
<dbReference type="AlphaFoldDB" id="A0A932CQR5"/>
<keyword evidence="2 6" id="KW-0689">Ribosomal protein</keyword>
<sequence>MYPYETIFILKPDLNEGEIEEGINRVKDLITKYNGEISKVENWGKKRLAYQIQRNRFGHYVFITFRGTSSLISELERHYKLNENILRSLMIRVDEAKLSKAALRAEKAAQRRPRGVREGEEEEATPELEGTLEESEELV</sequence>
<dbReference type="GO" id="GO:1990904">
    <property type="term" value="C:ribonucleoprotein complex"/>
    <property type="evidence" value="ECO:0007669"/>
    <property type="project" value="UniProtKB-KW"/>
</dbReference>
<dbReference type="GO" id="GO:0003735">
    <property type="term" value="F:structural constituent of ribosome"/>
    <property type="evidence" value="ECO:0007669"/>
    <property type="project" value="InterPro"/>
</dbReference>
<organism evidence="8 9">
    <name type="scientific">Tectimicrobiota bacterium</name>
    <dbReference type="NCBI Taxonomy" id="2528274"/>
    <lineage>
        <taxon>Bacteria</taxon>
        <taxon>Pseudomonadati</taxon>
        <taxon>Nitrospinota/Tectimicrobiota group</taxon>
        <taxon>Candidatus Tectimicrobiota</taxon>
    </lineage>
</organism>
<comment type="similarity">
    <text evidence="1 6">Belongs to the bacterial ribosomal protein bS6 family.</text>
</comment>
<reference evidence="8" key="1">
    <citation type="submission" date="2020-07" db="EMBL/GenBank/DDBJ databases">
        <title>Huge and variable diversity of episymbiotic CPR bacteria and DPANN archaea in groundwater ecosystems.</title>
        <authorList>
            <person name="He C.Y."/>
            <person name="Keren R."/>
            <person name="Whittaker M."/>
            <person name="Farag I.F."/>
            <person name="Doudna J."/>
            <person name="Cate J.H.D."/>
            <person name="Banfield J.F."/>
        </authorList>
    </citation>
    <scope>NUCLEOTIDE SEQUENCE</scope>
    <source>
        <strain evidence="8">NC_groundwater_672_Ag_B-0.1um_62_36</strain>
    </source>
</reference>
<dbReference type="GO" id="GO:0070181">
    <property type="term" value="F:small ribosomal subunit rRNA binding"/>
    <property type="evidence" value="ECO:0007669"/>
    <property type="project" value="TreeGrafter"/>
</dbReference>
<dbReference type="GO" id="GO:0005840">
    <property type="term" value="C:ribosome"/>
    <property type="evidence" value="ECO:0007669"/>
    <property type="project" value="UniProtKB-KW"/>
</dbReference>
<dbReference type="InterPro" id="IPR020814">
    <property type="entry name" value="Ribosomal_S6_plastid/chlpt"/>
</dbReference>
<keyword evidence="6" id="KW-0699">rRNA-binding</keyword>
<gene>
    <name evidence="6 8" type="primary">rpsF</name>
    <name evidence="8" type="ORF">HYY20_08500</name>
</gene>
<dbReference type="Proteomes" id="UP000769766">
    <property type="component" value="Unassembled WGS sequence"/>
</dbReference>
<dbReference type="Gene3D" id="3.30.70.60">
    <property type="match status" value="1"/>
</dbReference>
<evidence type="ECO:0000256" key="6">
    <source>
        <dbReference type="HAMAP-Rule" id="MF_00360"/>
    </source>
</evidence>
<evidence type="ECO:0000256" key="4">
    <source>
        <dbReference type="ARBA" id="ARBA00035104"/>
    </source>
</evidence>
<evidence type="ECO:0000256" key="7">
    <source>
        <dbReference type="SAM" id="MobiDB-lite"/>
    </source>
</evidence>
<keyword evidence="6" id="KW-0694">RNA-binding</keyword>